<organism evidence="1 2">
    <name type="scientific">Flavobacterium sediminis</name>
    <dbReference type="NCBI Taxonomy" id="2201181"/>
    <lineage>
        <taxon>Bacteria</taxon>
        <taxon>Pseudomonadati</taxon>
        <taxon>Bacteroidota</taxon>
        <taxon>Flavobacteriia</taxon>
        <taxon>Flavobacteriales</taxon>
        <taxon>Flavobacteriaceae</taxon>
        <taxon>Flavobacterium</taxon>
    </lineage>
</organism>
<evidence type="ECO:0000313" key="2">
    <source>
        <dbReference type="Proteomes" id="UP000245429"/>
    </source>
</evidence>
<dbReference type="EMBL" id="CP029463">
    <property type="protein sequence ID" value="AWM13645.1"/>
    <property type="molecule type" value="Genomic_DNA"/>
</dbReference>
<evidence type="ECO:0000313" key="1">
    <source>
        <dbReference type="EMBL" id="AWM13645.1"/>
    </source>
</evidence>
<dbReference type="AlphaFoldDB" id="A0A2U8QV24"/>
<proteinExistence type="predicted"/>
<name>A0A2U8QV24_9FLAO</name>
<sequence>MKKYFIFQLLTTVDFLFYIEFVKNFSYSYLLKTVKNNLITFLKKAKTSLDLFDAIFDYKIF</sequence>
<reference evidence="1 2" key="1">
    <citation type="submission" date="2018-05" db="EMBL/GenBank/DDBJ databases">
        <title>Flavobacterium sp. MEBiC07310.</title>
        <authorList>
            <person name="Baek K."/>
        </authorList>
    </citation>
    <scope>NUCLEOTIDE SEQUENCE [LARGE SCALE GENOMIC DNA]</scope>
    <source>
        <strain evidence="1 2">MEBiC07310</strain>
    </source>
</reference>
<keyword evidence="2" id="KW-1185">Reference proteome</keyword>
<dbReference type="KEGG" id="fse:DI487_07075"/>
<accession>A0A2U8QV24</accession>
<protein>
    <submittedName>
        <fullName evidence="1">Uncharacterized protein</fullName>
    </submittedName>
</protein>
<gene>
    <name evidence="1" type="ORF">DI487_07075</name>
</gene>
<dbReference type="Proteomes" id="UP000245429">
    <property type="component" value="Chromosome"/>
</dbReference>